<dbReference type="GO" id="GO:0006508">
    <property type="term" value="P:proteolysis"/>
    <property type="evidence" value="ECO:0007669"/>
    <property type="project" value="UniProtKB-KW"/>
</dbReference>
<sequence length="563" mass="62749">MGTLDFPPLSQPLLGRRSTIYTVLPHSPPAGDGKAGRHPLKKGAILAAVVLTVLGLCYTYYALTRTGGSQTLRLDSAAEFLLNNDFSSVEFEHRKFPLKGGRTSHLLLRQPSLCDAGVKQYSGYFTIDDKLDKKYFFWFFEKRNQQPDEASPTTMWLTGGPGSSSMIALLAENGPCRVNADGSDTVYNEFSWTQKTNMLWVDQPPGTGFSTGQLDTSEVEIADDMYHFLQAFFHRFPQYNKKFHVTGESYGGHYVPVVTAKIITENKKLLNAPSSLLGSYGRPVYIDVKGMAVGNGLTVPAEQVKWYSKMAYNSGSAPAIVNHTTFEELEAAASETVELIEKCYKHPHVTNANLPMPTACMEMNYVFNVKLLGKALASGANEYDMRLSHPYNLSNLDRYLNRPDVRAELGAVIKPWSENNNKVWSALAPRDFLADYTSAVQTVLASGAKVLIYAGDQDFICNWLGNKAWTDKIKWEFSQEFAQQPIIEMNAEKVVSRQAGETDGNSRDEEVVKVPVGLYKGFKNFAFLRVFGAGHMAPMDKPLETLHMYDTFINGELFKSLEE</sequence>
<dbReference type="InterPro" id="IPR018202">
    <property type="entry name" value="Ser_caboxypep_ser_AS"/>
</dbReference>
<evidence type="ECO:0000313" key="8">
    <source>
        <dbReference type="EMBL" id="KAF4668558.1"/>
    </source>
</evidence>
<dbReference type="Gene3D" id="1.10.287.410">
    <property type="match status" value="1"/>
</dbReference>
<dbReference type="PANTHER" id="PTHR11802">
    <property type="entry name" value="SERINE PROTEASE FAMILY S10 SERINE CARBOXYPEPTIDASE"/>
    <property type="match status" value="1"/>
</dbReference>
<evidence type="ECO:0000313" key="10">
    <source>
        <dbReference type="Proteomes" id="UP000570595"/>
    </source>
</evidence>
<dbReference type="EMBL" id="JABAHT010000035">
    <property type="protein sequence ID" value="KAF4668558.1"/>
    <property type="molecule type" value="Genomic_DNA"/>
</dbReference>
<evidence type="ECO:0000256" key="1">
    <source>
        <dbReference type="ARBA" id="ARBA00009431"/>
    </source>
</evidence>
<keyword evidence="3 7" id="KW-0645">Protease</keyword>
<evidence type="ECO:0000256" key="7">
    <source>
        <dbReference type="RuleBase" id="RU361156"/>
    </source>
</evidence>
<evidence type="ECO:0000256" key="4">
    <source>
        <dbReference type="ARBA" id="ARBA00022729"/>
    </source>
</evidence>
<evidence type="ECO:0000313" key="11">
    <source>
        <dbReference type="Proteomes" id="UP000572268"/>
    </source>
</evidence>
<dbReference type="PROSITE" id="PS00131">
    <property type="entry name" value="CARBOXYPEPT_SER_SER"/>
    <property type="match status" value="1"/>
</dbReference>
<comment type="caution">
    <text evidence="8">The sequence shown here is derived from an EMBL/GenBank/DDBJ whole genome shotgun (WGS) entry which is preliminary data.</text>
</comment>
<dbReference type="SUPFAM" id="SSF53474">
    <property type="entry name" value="alpha/beta-Hydrolases"/>
    <property type="match status" value="1"/>
</dbReference>
<keyword evidence="2 7" id="KW-0121">Carboxypeptidase</keyword>
<evidence type="ECO:0000256" key="6">
    <source>
        <dbReference type="ARBA" id="ARBA00023180"/>
    </source>
</evidence>
<dbReference type="Gene3D" id="3.40.50.1820">
    <property type="entry name" value="alpha/beta hydrolase"/>
    <property type="match status" value="1"/>
</dbReference>
<dbReference type="OrthoDB" id="443318at2759"/>
<dbReference type="GO" id="GO:0004185">
    <property type="term" value="F:serine-type carboxypeptidase activity"/>
    <property type="evidence" value="ECO:0007669"/>
    <property type="project" value="UniProtKB-UniRule"/>
</dbReference>
<accession>A0A7J6MAE4</accession>
<dbReference type="InterPro" id="IPR033124">
    <property type="entry name" value="Ser_caboxypep_his_AS"/>
</dbReference>
<organism evidence="8 10">
    <name type="scientific">Perkinsus olseni</name>
    <name type="common">Perkinsus atlanticus</name>
    <dbReference type="NCBI Taxonomy" id="32597"/>
    <lineage>
        <taxon>Eukaryota</taxon>
        <taxon>Sar</taxon>
        <taxon>Alveolata</taxon>
        <taxon>Perkinsozoa</taxon>
        <taxon>Perkinsea</taxon>
        <taxon>Perkinsida</taxon>
        <taxon>Perkinsidae</taxon>
        <taxon>Perkinsus</taxon>
    </lineage>
</organism>
<evidence type="ECO:0000256" key="3">
    <source>
        <dbReference type="ARBA" id="ARBA00022670"/>
    </source>
</evidence>
<keyword evidence="5 7" id="KW-0378">Hydrolase</keyword>
<dbReference type="EMBL" id="JABANN010000037">
    <property type="protein sequence ID" value="KAF4674057.1"/>
    <property type="molecule type" value="Genomic_DNA"/>
</dbReference>
<evidence type="ECO:0000313" key="9">
    <source>
        <dbReference type="EMBL" id="KAF4674057.1"/>
    </source>
</evidence>
<evidence type="ECO:0000256" key="2">
    <source>
        <dbReference type="ARBA" id="ARBA00022645"/>
    </source>
</evidence>
<keyword evidence="4" id="KW-0732">Signal</keyword>
<reference evidence="10 11" key="1">
    <citation type="submission" date="2020-04" db="EMBL/GenBank/DDBJ databases">
        <title>Perkinsus olseni comparative genomics.</title>
        <authorList>
            <person name="Bogema D.R."/>
        </authorList>
    </citation>
    <scope>NUCLEOTIDE SEQUENCE [LARGE SCALE GENOMIC DNA]</scope>
    <source>
        <strain evidence="8">ATCC PRA-179</strain>
        <strain evidence="9">ATCC PRA-31</strain>
    </source>
</reference>
<keyword evidence="6" id="KW-0325">Glycoprotein</keyword>
<dbReference type="Proteomes" id="UP000572268">
    <property type="component" value="Unassembled WGS sequence"/>
</dbReference>
<evidence type="ECO:0000256" key="5">
    <source>
        <dbReference type="ARBA" id="ARBA00022801"/>
    </source>
</evidence>
<dbReference type="InterPro" id="IPR029058">
    <property type="entry name" value="AB_hydrolase_fold"/>
</dbReference>
<name>A0A7J6MAE4_PEROL</name>
<protein>
    <recommendedName>
        <fullName evidence="7">Carboxypeptidase</fullName>
        <ecNumber evidence="7">3.4.16.-</ecNumber>
    </recommendedName>
</protein>
<dbReference type="AlphaFoldDB" id="A0A7J6MAE4"/>
<dbReference type="PROSITE" id="PS00560">
    <property type="entry name" value="CARBOXYPEPT_SER_HIS"/>
    <property type="match status" value="1"/>
</dbReference>
<gene>
    <name evidence="9" type="ORF">FOL46_005918</name>
    <name evidence="8" type="ORF">FOZ61_006198</name>
</gene>
<dbReference type="Proteomes" id="UP000570595">
    <property type="component" value="Unassembled WGS sequence"/>
</dbReference>
<dbReference type="InterPro" id="IPR001563">
    <property type="entry name" value="Peptidase_S10"/>
</dbReference>
<comment type="similarity">
    <text evidence="1 7">Belongs to the peptidase S10 family.</text>
</comment>
<dbReference type="EC" id="3.4.16.-" evidence="7"/>
<proteinExistence type="inferred from homology"/>
<dbReference type="PRINTS" id="PR00724">
    <property type="entry name" value="CRBOXYPTASEC"/>
</dbReference>
<dbReference type="PANTHER" id="PTHR11802:SF113">
    <property type="entry name" value="SERINE CARBOXYPEPTIDASE CTSA-4.1"/>
    <property type="match status" value="1"/>
</dbReference>
<dbReference type="Pfam" id="PF00450">
    <property type="entry name" value="Peptidase_S10"/>
    <property type="match status" value="1"/>
</dbReference>